<keyword evidence="1" id="KW-0472">Membrane</keyword>
<dbReference type="PANTHER" id="PTHR30273:SF2">
    <property type="entry name" value="PROTEIN FECR"/>
    <property type="match status" value="1"/>
</dbReference>
<feature type="domain" description="FecR protein" evidence="2">
    <location>
        <begin position="115"/>
        <end position="206"/>
    </location>
</feature>
<dbReference type="InterPro" id="IPR032508">
    <property type="entry name" value="FecR_C"/>
</dbReference>
<dbReference type="PIRSF" id="PIRSF018266">
    <property type="entry name" value="FecR"/>
    <property type="match status" value="1"/>
</dbReference>
<evidence type="ECO:0008006" key="6">
    <source>
        <dbReference type="Google" id="ProtNLM"/>
    </source>
</evidence>
<dbReference type="AlphaFoldDB" id="A0A1Q5PHY2"/>
<dbReference type="Pfam" id="PF16344">
    <property type="entry name" value="FecR_C"/>
    <property type="match status" value="1"/>
</dbReference>
<dbReference type="OrthoDB" id="1452822at2"/>
<evidence type="ECO:0000313" key="4">
    <source>
        <dbReference type="EMBL" id="OKL41833.1"/>
    </source>
</evidence>
<dbReference type="InterPro" id="IPR006860">
    <property type="entry name" value="FecR"/>
</dbReference>
<evidence type="ECO:0000313" key="5">
    <source>
        <dbReference type="Proteomes" id="UP000186551"/>
    </source>
</evidence>
<proteinExistence type="predicted"/>
<evidence type="ECO:0000256" key="1">
    <source>
        <dbReference type="SAM" id="Phobius"/>
    </source>
</evidence>
<dbReference type="InterPro" id="IPR012373">
    <property type="entry name" value="Ferrdict_sens_TM"/>
</dbReference>
<protein>
    <recommendedName>
        <fullName evidence="6">DUF4974 domain-containing protein</fullName>
    </recommendedName>
</protein>
<dbReference type="EMBL" id="LVWA01000002">
    <property type="protein sequence ID" value="OKL41833.1"/>
    <property type="molecule type" value="Genomic_DNA"/>
</dbReference>
<comment type="caution">
    <text evidence="4">The sequence shown here is derived from an EMBL/GenBank/DDBJ whole genome shotgun (WGS) entry which is preliminary data.</text>
</comment>
<feature type="domain" description="Protein FecR C-terminal" evidence="3">
    <location>
        <begin position="252"/>
        <end position="318"/>
    </location>
</feature>
<accession>A0A1Q5PHY2</accession>
<sequence>MDSHYWDIAAKVFGDKATPAEEEALRQWLAQNPEHQQQFEAQQQLWLATAPAPAAAVDTDAAWAKVNAQLKPQQAKVVPLYRQLWRVAAAVVLLVGIAWLARLYFMPYYGLQVVESGDTRMTVTLPDSSQVWLNKGSILAYDPDFDGTQREVHLEGEAFFEVTHNPQQPFVIKAGDSRTQVVGTSFNLRAYPREQTVELAVATGRVAFTSTKTTTQAIVTPGFEAILDRQSQRITKYESEDENTWAWKSGSLKFDGESLKELLPALERYYGVTLRLQGPDLGNCRFTGTFREAELQEVLQVLEASLQVEITRQNDHTYTLAGNGCR</sequence>
<dbReference type="STRING" id="1797110.A3841_07365"/>
<keyword evidence="1" id="KW-1133">Transmembrane helix</keyword>
<dbReference type="Proteomes" id="UP000186551">
    <property type="component" value="Unassembled WGS sequence"/>
</dbReference>
<gene>
    <name evidence="4" type="ORF">A3841_07365</name>
</gene>
<feature type="transmembrane region" description="Helical" evidence="1">
    <location>
        <begin position="84"/>
        <end position="105"/>
    </location>
</feature>
<dbReference type="RefSeq" id="WP_073850279.1">
    <property type="nucleotide sequence ID" value="NZ_LVWA01000002.1"/>
</dbReference>
<dbReference type="Pfam" id="PF04773">
    <property type="entry name" value="FecR"/>
    <property type="match status" value="1"/>
</dbReference>
<evidence type="ECO:0000259" key="3">
    <source>
        <dbReference type="Pfam" id="PF16344"/>
    </source>
</evidence>
<keyword evidence="1" id="KW-0812">Transmembrane</keyword>
<name>A0A1Q5PHY2_9BACT</name>
<reference evidence="4 5" key="1">
    <citation type="submission" date="2016-03" db="EMBL/GenBank/DDBJ databases">
        <title>Genome sequence of Pontibacter sp. nov., of the family cytophagaceae, isolated from marine sediment of the Yellow Sea, China.</title>
        <authorList>
            <person name="Zhang G."/>
            <person name="Zhang R."/>
        </authorList>
    </citation>
    <scope>NUCLEOTIDE SEQUENCE [LARGE SCALE GENOMIC DNA]</scope>
    <source>
        <strain evidence="4 5">S10-8</strain>
    </source>
</reference>
<evidence type="ECO:0000259" key="2">
    <source>
        <dbReference type="Pfam" id="PF04773"/>
    </source>
</evidence>
<keyword evidence="5" id="KW-1185">Reference proteome</keyword>
<dbReference type="GO" id="GO:0016989">
    <property type="term" value="F:sigma factor antagonist activity"/>
    <property type="evidence" value="ECO:0007669"/>
    <property type="project" value="TreeGrafter"/>
</dbReference>
<dbReference type="Gene3D" id="2.60.120.1440">
    <property type="match status" value="1"/>
</dbReference>
<dbReference type="PANTHER" id="PTHR30273">
    <property type="entry name" value="PERIPLASMIC SIGNAL SENSOR AND SIGMA FACTOR ACTIVATOR FECR-RELATED"/>
    <property type="match status" value="1"/>
</dbReference>
<organism evidence="4 5">
    <name type="scientific">Pontibacter flavimaris</name>
    <dbReference type="NCBI Taxonomy" id="1797110"/>
    <lineage>
        <taxon>Bacteria</taxon>
        <taxon>Pseudomonadati</taxon>
        <taxon>Bacteroidota</taxon>
        <taxon>Cytophagia</taxon>
        <taxon>Cytophagales</taxon>
        <taxon>Hymenobacteraceae</taxon>
        <taxon>Pontibacter</taxon>
    </lineage>
</organism>
<dbReference type="Gene3D" id="3.55.50.30">
    <property type="match status" value="1"/>
</dbReference>